<proteinExistence type="predicted"/>
<comment type="caution">
    <text evidence="3">The sequence shown here is derived from an EMBL/GenBank/DDBJ whole genome shotgun (WGS) entry which is preliminary data.</text>
</comment>
<dbReference type="InterPro" id="IPR050445">
    <property type="entry name" value="Bact_polysacc_biosynth/exp"/>
</dbReference>
<sequence length="834" mass="91812">MPRTGLSQTTNADAVTSINYETPTKQSRPLSGLPEFSELVIACRHRLWQTLSAGCIVSVALMALAWWLTAATYYSESYVRVRQREDVVLSAQTSRSEDLAYFRTQSQLALSPQVLAAALLDKELQSVCSVPSSTEGVTWLSNLMRAEAQIGAEILSISASHQSAAVSHAASLAVTRAYLDEVISREKADRDRRRVELENAARIAEQDLTKQWAQLNEVASELGSSDTQSLSMRDQIRMQAYRDYAQQLRAAQLRRVELQSILSEEQTRVSKIQQQQPSSTPKGHVRTPEPPAPLVTKPQFVTTPQITNLQHRIAELDFRISEIQRIAAQPDPPRLNPLHEQRQHYVAQLNELIASQENDESRRSNAQPDIDAFVEQTNQQDSSTNQNATEPVNQLAQIQKKIELNESESQFLKDRMAEIDSTSARKQNRNGVDLEVARHSVERQSRLADQLWKSLEELKIESQSQPRVALMHLADFPLHPNQSRRIKATAGAFGIGWLLVILSIGLFEYQSCLIRDSDVVTSISTHPVFGINSETESGQVPKSRFQSGTKQCISSAAARETAARLMLLDPNERQIPTVLVTGPTNEEPHEQAALRIALAFAGYKRRTLLINSDVTSERLESLLGTQSQPGLTQLDETLNESIDNAQALPHVIPTSHPCLDFLPNGIAASTDTWIDPQTLLTTLRSVRSQYDAIVIAGPALCASGESLLVAAQADLIVLSAIVGRTRLSDLATCHEKVEATNLEIAGTVLLPKSFGKRVDSLDIPQLHIGTPATVRGPVSTPNHHPNHTTAASSAEETEMQKDIAALQDELQHAVASNNSSRSASVPKPQSDSIS</sequence>
<name>A0ABY1PT48_9BACT</name>
<feature type="compositionally biased region" description="Polar residues" evidence="1">
    <location>
        <begin position="266"/>
        <end position="281"/>
    </location>
</feature>
<feature type="compositionally biased region" description="Low complexity" evidence="1">
    <location>
        <begin position="813"/>
        <end position="825"/>
    </location>
</feature>
<evidence type="ECO:0000256" key="1">
    <source>
        <dbReference type="SAM" id="MobiDB-lite"/>
    </source>
</evidence>
<gene>
    <name evidence="3" type="ORF">SAMN06265222_1011093</name>
</gene>
<dbReference type="PANTHER" id="PTHR32309:SF31">
    <property type="entry name" value="CAPSULAR EXOPOLYSACCHARIDE FAMILY"/>
    <property type="match status" value="1"/>
</dbReference>
<dbReference type="Proteomes" id="UP001158067">
    <property type="component" value="Unassembled WGS sequence"/>
</dbReference>
<keyword evidence="4" id="KW-1185">Reference proteome</keyword>
<keyword evidence="2" id="KW-0812">Transmembrane</keyword>
<feature type="compositionally biased region" description="Polar residues" evidence="1">
    <location>
        <begin position="779"/>
        <end position="794"/>
    </location>
</feature>
<feature type="region of interest" description="Disordered" evidence="1">
    <location>
        <begin position="772"/>
        <end position="834"/>
    </location>
</feature>
<feature type="transmembrane region" description="Helical" evidence="2">
    <location>
        <begin position="51"/>
        <end position="74"/>
    </location>
</feature>
<dbReference type="Gene3D" id="3.40.50.300">
    <property type="entry name" value="P-loop containing nucleotide triphosphate hydrolases"/>
    <property type="match status" value="1"/>
</dbReference>
<evidence type="ECO:0000256" key="2">
    <source>
        <dbReference type="SAM" id="Phobius"/>
    </source>
</evidence>
<dbReference type="SUPFAM" id="SSF52540">
    <property type="entry name" value="P-loop containing nucleoside triphosphate hydrolases"/>
    <property type="match status" value="1"/>
</dbReference>
<organism evidence="3 4">
    <name type="scientific">Neorhodopirellula lusitana</name>
    <dbReference type="NCBI Taxonomy" id="445327"/>
    <lineage>
        <taxon>Bacteria</taxon>
        <taxon>Pseudomonadati</taxon>
        <taxon>Planctomycetota</taxon>
        <taxon>Planctomycetia</taxon>
        <taxon>Pirellulales</taxon>
        <taxon>Pirellulaceae</taxon>
        <taxon>Neorhodopirellula</taxon>
    </lineage>
</organism>
<reference evidence="3 4" key="1">
    <citation type="submission" date="2017-05" db="EMBL/GenBank/DDBJ databases">
        <authorList>
            <person name="Varghese N."/>
            <person name="Submissions S."/>
        </authorList>
    </citation>
    <scope>NUCLEOTIDE SEQUENCE [LARGE SCALE GENOMIC DNA]</scope>
    <source>
        <strain evidence="3 4">DSM 25457</strain>
    </source>
</reference>
<dbReference type="EMBL" id="FXUG01000001">
    <property type="protein sequence ID" value="SMP44205.1"/>
    <property type="molecule type" value="Genomic_DNA"/>
</dbReference>
<keyword evidence="2" id="KW-0472">Membrane</keyword>
<evidence type="ECO:0000313" key="3">
    <source>
        <dbReference type="EMBL" id="SMP44205.1"/>
    </source>
</evidence>
<protein>
    <submittedName>
        <fullName evidence="3">Chromosome partitioning ATPase, Mrp family, contains Fe-S cluster</fullName>
    </submittedName>
</protein>
<dbReference type="InterPro" id="IPR027417">
    <property type="entry name" value="P-loop_NTPase"/>
</dbReference>
<feature type="region of interest" description="Disordered" evidence="1">
    <location>
        <begin position="266"/>
        <end position="297"/>
    </location>
</feature>
<keyword evidence="2" id="KW-1133">Transmembrane helix</keyword>
<dbReference type="RefSeq" id="WP_283431232.1">
    <property type="nucleotide sequence ID" value="NZ_FXUG01000001.1"/>
</dbReference>
<accession>A0ABY1PT48</accession>
<evidence type="ECO:0000313" key="4">
    <source>
        <dbReference type="Proteomes" id="UP001158067"/>
    </source>
</evidence>
<dbReference type="PANTHER" id="PTHR32309">
    <property type="entry name" value="TYROSINE-PROTEIN KINASE"/>
    <property type="match status" value="1"/>
</dbReference>